<organism evidence="1">
    <name type="scientific">uncultured Caudovirales phage</name>
    <dbReference type="NCBI Taxonomy" id="2100421"/>
    <lineage>
        <taxon>Viruses</taxon>
        <taxon>Duplodnaviria</taxon>
        <taxon>Heunggongvirae</taxon>
        <taxon>Uroviricota</taxon>
        <taxon>Caudoviricetes</taxon>
        <taxon>Peduoviridae</taxon>
        <taxon>Maltschvirus</taxon>
        <taxon>Maltschvirus maltsch</taxon>
    </lineage>
</organism>
<dbReference type="EMBL" id="LR798224">
    <property type="protein sequence ID" value="CAB5194883.1"/>
    <property type="molecule type" value="Genomic_DNA"/>
</dbReference>
<protein>
    <submittedName>
        <fullName evidence="1">Uncharacterized protein</fullName>
    </submittedName>
</protein>
<evidence type="ECO:0000313" key="1">
    <source>
        <dbReference type="EMBL" id="CAB5194883.1"/>
    </source>
</evidence>
<sequence length="52" mass="6349">MKQKEDDKTIDMFDMEEAHYVHTINAFVLLIEGYGFEKVMSDFRRMMGEREW</sequence>
<name>A0A6J7WFM8_9CAUD</name>
<proteinExistence type="predicted"/>
<accession>A0A6J7WFM8</accession>
<gene>
    <name evidence="1" type="ORF">UFOVP176_41</name>
</gene>
<reference evidence="1" key="1">
    <citation type="submission" date="2020-05" db="EMBL/GenBank/DDBJ databases">
        <authorList>
            <person name="Chiriac C."/>
            <person name="Salcher M."/>
            <person name="Ghai R."/>
            <person name="Kavagutti S V."/>
        </authorList>
    </citation>
    <scope>NUCLEOTIDE SEQUENCE</scope>
</reference>